<reference evidence="1 2" key="1">
    <citation type="journal article" date="2013" name="BMC Genomics">
        <title>Reconstruction of the lipid metabolism for the microalga Monoraphidium neglectum from its genome sequence reveals characteristics suitable for biofuel production.</title>
        <authorList>
            <person name="Bogen C."/>
            <person name="Al-Dilaimi A."/>
            <person name="Albersmeier A."/>
            <person name="Wichmann J."/>
            <person name="Grundmann M."/>
            <person name="Rupp O."/>
            <person name="Lauersen K.J."/>
            <person name="Blifernez-Klassen O."/>
            <person name="Kalinowski J."/>
            <person name="Goesmann A."/>
            <person name="Mussgnug J.H."/>
            <person name="Kruse O."/>
        </authorList>
    </citation>
    <scope>NUCLEOTIDE SEQUENCE [LARGE SCALE GENOMIC DNA]</scope>
    <source>
        <strain evidence="1 2">SAG 48.87</strain>
    </source>
</reference>
<dbReference type="RefSeq" id="XP_013892923.1">
    <property type="nucleotide sequence ID" value="XM_014037469.1"/>
</dbReference>
<dbReference type="InterPro" id="IPR029058">
    <property type="entry name" value="AB_hydrolase_fold"/>
</dbReference>
<name>A0A0D2KDJ6_9CHLO</name>
<evidence type="ECO:0000313" key="1">
    <source>
        <dbReference type="EMBL" id="KIY93903.1"/>
    </source>
</evidence>
<evidence type="ECO:0000313" key="2">
    <source>
        <dbReference type="Proteomes" id="UP000054498"/>
    </source>
</evidence>
<protein>
    <submittedName>
        <fullName evidence="1">Uncharacterized protein</fullName>
    </submittedName>
</protein>
<organism evidence="1 2">
    <name type="scientific">Monoraphidium neglectum</name>
    <dbReference type="NCBI Taxonomy" id="145388"/>
    <lineage>
        <taxon>Eukaryota</taxon>
        <taxon>Viridiplantae</taxon>
        <taxon>Chlorophyta</taxon>
        <taxon>core chlorophytes</taxon>
        <taxon>Chlorophyceae</taxon>
        <taxon>CS clade</taxon>
        <taxon>Sphaeropleales</taxon>
        <taxon>Selenastraceae</taxon>
        <taxon>Monoraphidium</taxon>
    </lineage>
</organism>
<proteinExistence type="predicted"/>
<dbReference type="AlphaFoldDB" id="A0A0D2KDJ6"/>
<dbReference type="SUPFAM" id="SSF53474">
    <property type="entry name" value="alpha/beta-Hydrolases"/>
    <property type="match status" value="1"/>
</dbReference>
<sequence length="138" mass="15622">MLVGSTWPSGVSARNLAHWSQMFHTANGILMYDFGQNCSESWTQQPFQESCNQAKYGFDTPLQYDLRKVSAPAALFEGTDDLMATQPDSKVLQATWNSTVLFKKIYPKVAHMDFVWARRPVMKQDIINTLWGAADKVV</sequence>
<dbReference type="Proteomes" id="UP000054498">
    <property type="component" value="Unassembled WGS sequence"/>
</dbReference>
<dbReference type="OrthoDB" id="526963at2759"/>
<dbReference type="PANTHER" id="PTHR11005">
    <property type="entry name" value="LYSOSOMAL ACID LIPASE-RELATED"/>
    <property type="match status" value="1"/>
</dbReference>
<keyword evidence="2" id="KW-1185">Reference proteome</keyword>
<accession>A0A0D2KDJ6</accession>
<dbReference type="KEGG" id="mng:MNEG_14059"/>
<dbReference type="GeneID" id="25731583"/>
<gene>
    <name evidence="1" type="ORF">MNEG_14059</name>
</gene>
<dbReference type="STRING" id="145388.A0A0D2KDJ6"/>
<dbReference type="Gene3D" id="3.40.50.1820">
    <property type="entry name" value="alpha/beta hydrolase"/>
    <property type="match status" value="1"/>
</dbReference>
<dbReference type="EMBL" id="KK104448">
    <property type="protein sequence ID" value="KIY93903.1"/>
    <property type="molecule type" value="Genomic_DNA"/>
</dbReference>